<dbReference type="EC" id="3.1.4.-" evidence="2"/>
<comment type="cofactor">
    <cofactor evidence="2">
        <name>a divalent metal cation</name>
        <dbReference type="ChEBI" id="CHEBI:60240"/>
    </cofactor>
</comment>
<dbReference type="EMBL" id="LCIE01000021">
    <property type="protein sequence ID" value="KKT48680.1"/>
    <property type="molecule type" value="Genomic_DNA"/>
</dbReference>
<dbReference type="InterPro" id="IPR029052">
    <property type="entry name" value="Metallo-depent_PP-like"/>
</dbReference>
<comment type="similarity">
    <text evidence="1 2">Belongs to the metallophosphoesterase superfamily. YfcE family.</text>
</comment>
<protein>
    <recommendedName>
        <fullName evidence="2">Phosphoesterase</fullName>
        <ecNumber evidence="2">3.1.4.-</ecNumber>
    </recommendedName>
</protein>
<dbReference type="Gene3D" id="3.60.21.10">
    <property type="match status" value="1"/>
</dbReference>
<dbReference type="InterPro" id="IPR024654">
    <property type="entry name" value="Calcineurin-like_PHP_lpxH"/>
</dbReference>
<keyword evidence="2" id="KW-0479">Metal-binding</keyword>
<dbReference type="InterPro" id="IPR000979">
    <property type="entry name" value="Phosphodiesterase_MJ0936/Vps29"/>
</dbReference>
<evidence type="ECO:0000259" key="3">
    <source>
        <dbReference type="Pfam" id="PF12850"/>
    </source>
</evidence>
<name>A0A0G1HP51_9BACT</name>
<comment type="caution">
    <text evidence="4">The sequence shown here is derived from an EMBL/GenBank/DDBJ whole genome shotgun (WGS) entry which is preliminary data.</text>
</comment>
<evidence type="ECO:0000256" key="2">
    <source>
        <dbReference type="RuleBase" id="RU362039"/>
    </source>
</evidence>
<dbReference type="GO" id="GO:0046872">
    <property type="term" value="F:metal ion binding"/>
    <property type="evidence" value="ECO:0007669"/>
    <property type="project" value="UniProtKB-KW"/>
</dbReference>
<sequence length="181" mass="20520">MKIAIISDTHDNMRILNKTVNYLNLISIDLLIHCGDWDMPFTMRGLIGAKFPIKSVLGNGDPDIQKFLYQLQNLDVLKDLKLDIQLRMQDFILDGKRICVFHGDDKSISKLIIDSQFYDLYCMGHDHQFSVDTKGKTTVVNPGSFVGFKIETGAEPINMVIYDTEKSTTEIVDLEKDIGDS</sequence>
<gene>
    <name evidence="4" type="ORF">UW41_C0021G0006</name>
</gene>
<proteinExistence type="inferred from homology"/>
<evidence type="ECO:0000313" key="5">
    <source>
        <dbReference type="Proteomes" id="UP000034172"/>
    </source>
</evidence>
<evidence type="ECO:0000256" key="1">
    <source>
        <dbReference type="ARBA" id="ARBA00008950"/>
    </source>
</evidence>
<dbReference type="PANTHER" id="PTHR43165">
    <property type="entry name" value="METALLOPHOSPHOESTERASE"/>
    <property type="match status" value="1"/>
</dbReference>
<organism evidence="4 5">
    <name type="scientific">Candidatus Collierbacteria bacterium GW2011_GWC2_44_18</name>
    <dbReference type="NCBI Taxonomy" id="1618392"/>
    <lineage>
        <taxon>Bacteria</taxon>
        <taxon>Candidatus Collieribacteriota</taxon>
    </lineage>
</organism>
<dbReference type="STRING" id="1618392.UW41_C0021G0006"/>
<accession>A0A0G1HP51</accession>
<feature type="domain" description="Calcineurin-like phosphoesterase" evidence="3">
    <location>
        <begin position="1"/>
        <end position="166"/>
    </location>
</feature>
<dbReference type="Proteomes" id="UP000034172">
    <property type="component" value="Unassembled WGS sequence"/>
</dbReference>
<evidence type="ECO:0000313" key="4">
    <source>
        <dbReference type="EMBL" id="KKT48680.1"/>
    </source>
</evidence>
<dbReference type="NCBIfam" id="TIGR00040">
    <property type="entry name" value="yfcE"/>
    <property type="match status" value="1"/>
</dbReference>
<dbReference type="PANTHER" id="PTHR43165:SF1">
    <property type="entry name" value="PHOSPHODIESTERASE MJ0936"/>
    <property type="match status" value="1"/>
</dbReference>
<dbReference type="InterPro" id="IPR053193">
    <property type="entry name" value="MetalloPDE_YfcE-like"/>
</dbReference>
<dbReference type="GO" id="GO:0016787">
    <property type="term" value="F:hydrolase activity"/>
    <property type="evidence" value="ECO:0007669"/>
    <property type="project" value="UniProtKB-UniRule"/>
</dbReference>
<reference evidence="4 5" key="1">
    <citation type="journal article" date="2015" name="Nature">
        <title>rRNA introns, odd ribosomes, and small enigmatic genomes across a large radiation of phyla.</title>
        <authorList>
            <person name="Brown C.T."/>
            <person name="Hug L.A."/>
            <person name="Thomas B.C."/>
            <person name="Sharon I."/>
            <person name="Castelle C.J."/>
            <person name="Singh A."/>
            <person name="Wilkins M.J."/>
            <person name="Williams K.H."/>
            <person name="Banfield J.F."/>
        </authorList>
    </citation>
    <scope>NUCLEOTIDE SEQUENCE [LARGE SCALE GENOMIC DNA]</scope>
</reference>
<dbReference type="Pfam" id="PF12850">
    <property type="entry name" value="Metallophos_2"/>
    <property type="match status" value="1"/>
</dbReference>
<dbReference type="SUPFAM" id="SSF56300">
    <property type="entry name" value="Metallo-dependent phosphatases"/>
    <property type="match status" value="1"/>
</dbReference>
<dbReference type="AlphaFoldDB" id="A0A0G1HP51"/>